<keyword evidence="11" id="KW-0472">Membrane</keyword>
<evidence type="ECO:0000313" key="14">
    <source>
        <dbReference type="EMBL" id="TLU65799.1"/>
    </source>
</evidence>
<dbReference type="InterPro" id="IPR005944">
    <property type="entry name" value="Pro_iminopeptidase"/>
</dbReference>
<comment type="catalytic activity">
    <reaction evidence="1">
        <text>Release of N-terminal proline from a peptide.</text>
        <dbReference type="EC" id="3.4.11.5"/>
    </reaction>
</comment>
<evidence type="ECO:0000256" key="5">
    <source>
        <dbReference type="ARBA" id="ARBA00021843"/>
    </source>
</evidence>
<evidence type="ECO:0000256" key="7">
    <source>
        <dbReference type="ARBA" id="ARBA00022490"/>
    </source>
</evidence>
<dbReference type="InterPro" id="IPR000073">
    <property type="entry name" value="AB_hydrolase_1"/>
</dbReference>
<name>A0A5R9IMI5_9GAMM</name>
<gene>
    <name evidence="14" type="ORF">FE810_07760</name>
</gene>
<comment type="subcellular location">
    <subcellularLocation>
        <location evidence="2">Cytoplasm</location>
    </subcellularLocation>
</comment>
<dbReference type="GO" id="GO:0004177">
    <property type="term" value="F:aminopeptidase activity"/>
    <property type="evidence" value="ECO:0007669"/>
    <property type="project" value="UniProtKB-KW"/>
</dbReference>
<dbReference type="PRINTS" id="PR00793">
    <property type="entry name" value="PROAMNOPTASE"/>
</dbReference>
<evidence type="ECO:0000259" key="12">
    <source>
        <dbReference type="Pfam" id="PF00561"/>
    </source>
</evidence>
<dbReference type="GO" id="GO:0006508">
    <property type="term" value="P:proteolysis"/>
    <property type="evidence" value="ECO:0007669"/>
    <property type="project" value="UniProtKB-KW"/>
</dbReference>
<comment type="similarity">
    <text evidence="3">Belongs to the peptidase S33 family.</text>
</comment>
<keyword evidence="6" id="KW-0031">Aminopeptidase</keyword>
<protein>
    <recommendedName>
        <fullName evidence="5">Proline iminopeptidase</fullName>
        <ecNumber evidence="4">3.4.11.5</ecNumber>
    </recommendedName>
    <alternativeName>
        <fullName evidence="10">Prolyl aminopeptidase</fullName>
    </alternativeName>
</protein>
<keyword evidence="11" id="KW-0812">Transmembrane</keyword>
<feature type="domain" description="AB hydrolase-1" evidence="12">
    <location>
        <begin position="99"/>
        <end position="237"/>
    </location>
</feature>
<dbReference type="InterPro" id="IPR029058">
    <property type="entry name" value="AB_hydrolase_fold"/>
</dbReference>
<dbReference type="Gene3D" id="3.40.50.1820">
    <property type="entry name" value="alpha/beta hydrolase"/>
    <property type="match status" value="1"/>
</dbReference>
<evidence type="ECO:0000256" key="8">
    <source>
        <dbReference type="ARBA" id="ARBA00022670"/>
    </source>
</evidence>
<dbReference type="SUPFAM" id="SSF53474">
    <property type="entry name" value="alpha/beta-Hydrolases"/>
    <property type="match status" value="1"/>
</dbReference>
<evidence type="ECO:0000259" key="13">
    <source>
        <dbReference type="Pfam" id="PF08386"/>
    </source>
</evidence>
<keyword evidence="7" id="KW-0963">Cytoplasm</keyword>
<sequence length="481" mass="52708">MKKYRDKTNNVCSVRKWQQVFENLWTLLFLTVFGLIGGLVAPLASASQESLLEGCYLPGYSQPAECGFVEVPRKYQQPDEGRVRIHVSRVRSRSGETLPPLFVLAGGPGQAATELGRFIPTAFAAIIKRRDIIFVDQRGTGKSLPISCETASLATLQQTTRALQSCRQKINPLLGQLTTRVYVEDLESVRQYLGLDNITLWGGSYGTFSAQAYASAYPDAVDGMILDAVVSLDSQFLAEGAVYAQQALQRLVELCQENTGCQHAYPDWPQQLSAIINRLNETPLSHGQLQGVTGLDLAQFIRTALYSPISASRIPMAVERAYNGDYSMIQGLAMMAGSGASNSMYLGLTLGVLCQEHISEQGQEYAIAKGQKSFVKHSYFSFWQQACGTQDASLYQPFEAPEAIEVPTLLLSGELDPVTPEQSAEQARKYLPNSTHLIIANSGHIVSYQGCVPNLIAEFLEQKSIAKPECAIRQGSLPFTL</sequence>
<dbReference type="RefSeq" id="WP_138319459.1">
    <property type="nucleotide sequence ID" value="NZ_VCBC01000006.1"/>
</dbReference>
<feature type="domain" description="Peptidase S33 tripeptidyl aminopeptidase-like C-terminal" evidence="13">
    <location>
        <begin position="387"/>
        <end position="465"/>
    </location>
</feature>
<evidence type="ECO:0000256" key="6">
    <source>
        <dbReference type="ARBA" id="ARBA00022438"/>
    </source>
</evidence>
<dbReference type="OrthoDB" id="4510475at2"/>
<evidence type="ECO:0000256" key="1">
    <source>
        <dbReference type="ARBA" id="ARBA00001585"/>
    </source>
</evidence>
<evidence type="ECO:0000256" key="2">
    <source>
        <dbReference type="ARBA" id="ARBA00004496"/>
    </source>
</evidence>
<proteinExistence type="inferred from homology"/>
<dbReference type="GO" id="GO:0005737">
    <property type="term" value="C:cytoplasm"/>
    <property type="evidence" value="ECO:0007669"/>
    <property type="project" value="UniProtKB-SubCell"/>
</dbReference>
<dbReference type="PANTHER" id="PTHR43722:SF1">
    <property type="entry name" value="PROLINE IMINOPEPTIDASE"/>
    <property type="match status" value="1"/>
</dbReference>
<dbReference type="EMBL" id="VCBC01000006">
    <property type="protein sequence ID" value="TLU65799.1"/>
    <property type="molecule type" value="Genomic_DNA"/>
</dbReference>
<dbReference type="InterPro" id="IPR002410">
    <property type="entry name" value="Peptidase_S33"/>
</dbReference>
<dbReference type="Pfam" id="PF00561">
    <property type="entry name" value="Abhydrolase_1"/>
    <property type="match status" value="1"/>
</dbReference>
<evidence type="ECO:0000256" key="3">
    <source>
        <dbReference type="ARBA" id="ARBA00010088"/>
    </source>
</evidence>
<dbReference type="AlphaFoldDB" id="A0A5R9IMI5"/>
<reference evidence="14 15" key="1">
    <citation type="submission" date="2019-05" db="EMBL/GenBank/DDBJ databases">
        <title>Genome sequences of Thalassotalea litorea 1K03283.</title>
        <authorList>
            <person name="Zhang D."/>
        </authorList>
    </citation>
    <scope>NUCLEOTIDE SEQUENCE [LARGE SCALE GENOMIC DNA]</scope>
    <source>
        <strain evidence="14 15">MCCC 1K03283</strain>
    </source>
</reference>
<evidence type="ECO:0000256" key="10">
    <source>
        <dbReference type="ARBA" id="ARBA00029605"/>
    </source>
</evidence>
<feature type="transmembrane region" description="Helical" evidence="11">
    <location>
        <begin position="24"/>
        <end position="44"/>
    </location>
</feature>
<dbReference type="Proteomes" id="UP000307790">
    <property type="component" value="Unassembled WGS sequence"/>
</dbReference>
<dbReference type="EC" id="3.4.11.5" evidence="4"/>
<dbReference type="PANTHER" id="PTHR43722">
    <property type="entry name" value="PROLINE IMINOPEPTIDASE"/>
    <property type="match status" value="1"/>
</dbReference>
<keyword evidence="11" id="KW-1133">Transmembrane helix</keyword>
<evidence type="ECO:0000313" key="15">
    <source>
        <dbReference type="Proteomes" id="UP000307790"/>
    </source>
</evidence>
<keyword evidence="9 14" id="KW-0378">Hydrolase</keyword>
<accession>A0A5R9IMI5</accession>
<keyword evidence="15" id="KW-1185">Reference proteome</keyword>
<dbReference type="Pfam" id="PF08386">
    <property type="entry name" value="Abhydrolase_4"/>
    <property type="match status" value="1"/>
</dbReference>
<dbReference type="InterPro" id="IPR013595">
    <property type="entry name" value="Pept_S33_TAP-like_C"/>
</dbReference>
<comment type="caution">
    <text evidence="14">The sequence shown here is derived from an EMBL/GenBank/DDBJ whole genome shotgun (WGS) entry which is preliminary data.</text>
</comment>
<evidence type="ECO:0000256" key="9">
    <source>
        <dbReference type="ARBA" id="ARBA00022801"/>
    </source>
</evidence>
<evidence type="ECO:0000256" key="11">
    <source>
        <dbReference type="SAM" id="Phobius"/>
    </source>
</evidence>
<evidence type="ECO:0000256" key="4">
    <source>
        <dbReference type="ARBA" id="ARBA00012568"/>
    </source>
</evidence>
<organism evidence="14 15">
    <name type="scientific">Thalassotalea litorea</name>
    <dbReference type="NCBI Taxonomy" id="2020715"/>
    <lineage>
        <taxon>Bacteria</taxon>
        <taxon>Pseudomonadati</taxon>
        <taxon>Pseudomonadota</taxon>
        <taxon>Gammaproteobacteria</taxon>
        <taxon>Alteromonadales</taxon>
        <taxon>Colwelliaceae</taxon>
        <taxon>Thalassotalea</taxon>
    </lineage>
</organism>
<keyword evidence="8" id="KW-0645">Protease</keyword>